<dbReference type="SUPFAM" id="SSF52540">
    <property type="entry name" value="P-loop containing nucleoside triphosphate hydrolases"/>
    <property type="match status" value="1"/>
</dbReference>
<dbReference type="RefSeq" id="WP_069788535.1">
    <property type="nucleotide sequence ID" value="NZ_FNOX01000003.1"/>
</dbReference>
<evidence type="ECO:0000313" key="1">
    <source>
        <dbReference type="EMBL" id="SDY36244.1"/>
    </source>
</evidence>
<dbReference type="Gene3D" id="3.40.50.300">
    <property type="entry name" value="P-loop containing nucleotide triphosphate hydrolases"/>
    <property type="match status" value="1"/>
</dbReference>
<accession>A0A1H3JAM8</accession>
<reference evidence="1 2" key="1">
    <citation type="submission" date="2016-10" db="EMBL/GenBank/DDBJ databases">
        <authorList>
            <person name="de Groot N.N."/>
        </authorList>
    </citation>
    <scope>NUCLEOTIDE SEQUENCE [LARGE SCALE GENOMIC DNA]</scope>
    <source>
        <strain evidence="1 2">ICMP 14252</strain>
    </source>
</reference>
<gene>
    <name evidence="1" type="ORF">SAMN05216247_103496</name>
</gene>
<dbReference type="AlphaFoldDB" id="A0A1H3JAM8"/>
<dbReference type="Pfam" id="PF13481">
    <property type="entry name" value="AAA_25"/>
    <property type="match status" value="1"/>
</dbReference>
<sequence length="321" mass="35875">MNTQTLLQSWLPAAGLAQAQKSVDWLLVDLIEAGDQWIVSGPPKSGKSMFALSMALKISKGERFIGYECPTPKTVLYFDLELKDRVFWSRALRMVNNDFKDLCEDRNLVRPTGLGAMDIFHADDVDKINTAVNMVKPDLIIWDVLSRLHRCEENDNGAMKKVLQRIRELSEKSAHIIVHHSRKNNVYGNADAQSMRGAGSIHGEVDGAITLTPKGTDTCNMSISARAIPAQKDRLLEWDESLNIVLPKAIPENDLTAILDRCLIQGEKLSSGELSVCIQNMVGCEDRQAKRIIAEARRLKLITGSKVGRRVYYEITKSQNT</sequence>
<dbReference type="EMBL" id="FNOX01000003">
    <property type="protein sequence ID" value="SDY36244.1"/>
    <property type="molecule type" value="Genomic_DNA"/>
</dbReference>
<organism evidence="1 2">
    <name type="scientific">Pseudomonas salomonii</name>
    <dbReference type="NCBI Taxonomy" id="191391"/>
    <lineage>
        <taxon>Bacteria</taxon>
        <taxon>Pseudomonadati</taxon>
        <taxon>Pseudomonadota</taxon>
        <taxon>Gammaproteobacteria</taxon>
        <taxon>Pseudomonadales</taxon>
        <taxon>Pseudomonadaceae</taxon>
        <taxon>Pseudomonas</taxon>
    </lineage>
</organism>
<protein>
    <submittedName>
        <fullName evidence="1">AAA domain-containing protein</fullName>
    </submittedName>
</protein>
<evidence type="ECO:0000313" key="2">
    <source>
        <dbReference type="Proteomes" id="UP000182902"/>
    </source>
</evidence>
<name>A0A1H3JAM8_9PSED</name>
<proteinExistence type="predicted"/>
<dbReference type="Proteomes" id="UP000182902">
    <property type="component" value="Unassembled WGS sequence"/>
</dbReference>
<dbReference type="InterPro" id="IPR027417">
    <property type="entry name" value="P-loop_NTPase"/>
</dbReference>